<protein>
    <submittedName>
        <fullName evidence="1">SFRICE_029294</fullName>
    </submittedName>
</protein>
<accession>A0A2H1WKJ4</accession>
<dbReference type="EMBL" id="ODYU01009276">
    <property type="protein sequence ID" value="SOQ53579.1"/>
    <property type="molecule type" value="Genomic_DNA"/>
</dbReference>
<reference evidence="1" key="1">
    <citation type="submission" date="2016-07" db="EMBL/GenBank/DDBJ databases">
        <authorList>
            <person name="Bretaudeau A."/>
        </authorList>
    </citation>
    <scope>NUCLEOTIDE SEQUENCE</scope>
    <source>
        <strain evidence="1">Rice</strain>
        <tissue evidence="1">Whole body</tissue>
    </source>
</reference>
<dbReference type="AlphaFoldDB" id="A0A2H1WKJ4"/>
<sequence length="113" mass="12844">MIFPTTNTCPNTLPYLYDVHSWAEYASYFVTMFLRRISMLGQFPLHKQGTSCKNQPALDSGHRACHVVGPSCQYNAWEPRAVQLHGMHNDQNLTPVDFYMKSLVYTEGIGRGS</sequence>
<organism evidence="1">
    <name type="scientific">Spodoptera frugiperda</name>
    <name type="common">Fall armyworm</name>
    <dbReference type="NCBI Taxonomy" id="7108"/>
    <lineage>
        <taxon>Eukaryota</taxon>
        <taxon>Metazoa</taxon>
        <taxon>Ecdysozoa</taxon>
        <taxon>Arthropoda</taxon>
        <taxon>Hexapoda</taxon>
        <taxon>Insecta</taxon>
        <taxon>Pterygota</taxon>
        <taxon>Neoptera</taxon>
        <taxon>Endopterygota</taxon>
        <taxon>Lepidoptera</taxon>
        <taxon>Glossata</taxon>
        <taxon>Ditrysia</taxon>
        <taxon>Noctuoidea</taxon>
        <taxon>Noctuidae</taxon>
        <taxon>Amphipyrinae</taxon>
        <taxon>Spodoptera</taxon>
    </lineage>
</organism>
<evidence type="ECO:0000313" key="1">
    <source>
        <dbReference type="EMBL" id="SOQ53579.1"/>
    </source>
</evidence>
<proteinExistence type="predicted"/>
<gene>
    <name evidence="1" type="ORF">SFRICE_029294</name>
</gene>
<name>A0A2H1WKJ4_SPOFR</name>